<evidence type="ECO:0000313" key="2">
    <source>
        <dbReference type="EMBL" id="KAF7565227.1"/>
    </source>
</evidence>
<dbReference type="KEGG" id="ptrr:6350220"/>
<gene>
    <name evidence="2" type="ORF">PtrM4_046610</name>
</gene>
<evidence type="ECO:0000256" key="1">
    <source>
        <dbReference type="SAM" id="MobiDB-lite"/>
    </source>
</evidence>
<comment type="caution">
    <text evidence="2">The sequence shown here is derived from an EMBL/GenBank/DDBJ whole genome shotgun (WGS) entry which is preliminary data.</text>
</comment>
<proteinExistence type="predicted"/>
<dbReference type="AlphaFoldDB" id="A0A316ZVB1"/>
<feature type="region of interest" description="Disordered" evidence="1">
    <location>
        <begin position="246"/>
        <end position="285"/>
    </location>
</feature>
<dbReference type="Proteomes" id="UP000245464">
    <property type="component" value="Chromosome 10"/>
</dbReference>
<accession>A0A316ZVB1</accession>
<dbReference type="Gene3D" id="3.30.70.2850">
    <property type="match status" value="1"/>
</dbReference>
<feature type="region of interest" description="Disordered" evidence="1">
    <location>
        <begin position="347"/>
        <end position="424"/>
    </location>
</feature>
<organism evidence="2 3">
    <name type="scientific">Pyrenophora tritici-repentis</name>
    <dbReference type="NCBI Taxonomy" id="45151"/>
    <lineage>
        <taxon>Eukaryota</taxon>
        <taxon>Fungi</taxon>
        <taxon>Dikarya</taxon>
        <taxon>Ascomycota</taxon>
        <taxon>Pezizomycotina</taxon>
        <taxon>Dothideomycetes</taxon>
        <taxon>Pleosporomycetidae</taxon>
        <taxon>Pleosporales</taxon>
        <taxon>Pleosporineae</taxon>
        <taxon>Pleosporaceae</taxon>
        <taxon>Pyrenophora</taxon>
    </lineage>
</organism>
<dbReference type="GeneID" id="6350220"/>
<feature type="compositionally biased region" description="Acidic residues" evidence="1">
    <location>
        <begin position="347"/>
        <end position="387"/>
    </location>
</feature>
<dbReference type="RefSeq" id="XP_001942233.2">
    <property type="nucleotide sequence ID" value="XM_001942198.2"/>
</dbReference>
<name>A0A316ZVB1_9PLEO</name>
<reference evidence="2" key="1">
    <citation type="journal article" date="2018" name="BMC Genomics">
        <title>Comparative genomics of the wheat fungal pathogen Pyrenophora tritici-repentis reveals chromosomal variations and genome plasticity.</title>
        <authorList>
            <person name="Moolhuijzen P."/>
            <person name="See P.T."/>
            <person name="Hane J.K."/>
            <person name="Shi G."/>
            <person name="Liu Z."/>
            <person name="Oliver R.P."/>
            <person name="Moffat C.S."/>
        </authorList>
    </citation>
    <scope>NUCLEOTIDE SEQUENCE [LARGE SCALE GENOMIC DNA]</scope>
    <source>
        <strain evidence="2">M4</strain>
    </source>
</reference>
<sequence>MEDYTGFIDQALQSFDTDDICDPTWLASVNADIDNYVAMIYSHDGNLQVENSTNEPVIALSTISTVLDIPPYTPATNPSSDIEAAQTLLGISAASAPPTLAMSNIFTTFQVAPEAVIAPSSAMIGESISDGIPCSATTRVTSELTATSAPGGHASADVTASDVETTVGRKDASESPKCALGQLSVATDNTLTGRASVSELSKDLCDTALPDEEDPLSEPLSEQAGAVSLEEKKVQSIQSAVLDMEHPQPHTNDFTGSPVPTKNATNNTEGARSSISIKNGEKKNHPAIRIKQTAHQGSRVSVPVVSPAQVGTREAPILIDDVMDEDIEQHNADGEFDLLIYAFGGDTEQDEDEEDEDDEDDEDEEEEAEEEEEEKEEKEEDEEEDDQEQMRAADTSAEGGYSEGASYSPGPERGGRLSLRRSPPKAQRLGMIDWREAIEKRIDQVEKTWSTVQALWIELYSVPEIRASKSMRSFQKKMCTAETHFQGHSISREKVRHLRRAWQVVFSMARCQTDKKDVGKRVKQFGKRLDLLYSWSRGLRDQDPMMMGNIGDDDEGDMDWTP</sequence>
<feature type="compositionally biased region" description="Polar residues" evidence="1">
    <location>
        <begin position="249"/>
        <end position="277"/>
    </location>
</feature>
<protein>
    <submittedName>
        <fullName evidence="2">Prothymosin multi-domain protein</fullName>
    </submittedName>
</protein>
<evidence type="ECO:0000313" key="3">
    <source>
        <dbReference type="Proteomes" id="UP000245464"/>
    </source>
</evidence>
<dbReference type="EMBL" id="NQIK02000010">
    <property type="protein sequence ID" value="KAF7565227.1"/>
    <property type="molecule type" value="Genomic_DNA"/>
</dbReference>